<feature type="region of interest" description="Disordered" evidence="1">
    <location>
        <begin position="1"/>
        <end position="24"/>
    </location>
</feature>
<protein>
    <submittedName>
        <fullName evidence="2">Uncharacterized protein</fullName>
    </submittedName>
</protein>
<proteinExistence type="predicted"/>
<name>A0ABM6E3K0_9BURK</name>
<reference evidence="2 3" key="1">
    <citation type="submission" date="2016-09" db="EMBL/GenBank/DDBJ databases">
        <title>Complete genome sequence of Deltia acidovorans CM13 isolated from murine proximal colonic tissue.</title>
        <authorList>
            <person name="Saffarian A."/>
        </authorList>
    </citation>
    <scope>NUCLEOTIDE SEQUENCE [LARGE SCALE GENOMIC DNA]</scope>
    <source>
        <strain evidence="2 3">CM13</strain>
    </source>
</reference>
<gene>
    <name evidence="2" type="ORF">BI380_11095</name>
</gene>
<keyword evidence="3" id="KW-1185">Reference proteome</keyword>
<organism evidence="2 3">
    <name type="scientific">Delftia tsuruhatensis</name>
    <dbReference type="NCBI Taxonomy" id="180282"/>
    <lineage>
        <taxon>Bacteria</taxon>
        <taxon>Pseudomonadati</taxon>
        <taxon>Pseudomonadota</taxon>
        <taxon>Betaproteobacteria</taxon>
        <taxon>Burkholderiales</taxon>
        <taxon>Comamonadaceae</taxon>
        <taxon>Delftia</taxon>
    </lineage>
</organism>
<evidence type="ECO:0000256" key="1">
    <source>
        <dbReference type="SAM" id="MobiDB-lite"/>
    </source>
</evidence>
<evidence type="ECO:0000313" key="3">
    <source>
        <dbReference type="Proteomes" id="UP000095607"/>
    </source>
</evidence>
<evidence type="ECO:0000313" key="2">
    <source>
        <dbReference type="EMBL" id="AOV01864.1"/>
    </source>
</evidence>
<sequence>MVVRFSEGQGCPARVKPMNVTRPGAAKKTERMLLVTDPIFGDGEQRMTEGEWATTAVRDFGDALRKYMGYGSGAPSPEGHEPEGGQ</sequence>
<accession>A0ABM6E3K0</accession>
<dbReference type="Proteomes" id="UP000095607">
    <property type="component" value="Chromosome"/>
</dbReference>
<dbReference type="EMBL" id="CP017420">
    <property type="protein sequence ID" value="AOV01864.1"/>
    <property type="molecule type" value="Genomic_DNA"/>
</dbReference>